<gene>
    <name evidence="1" type="ORF">MUN89_15910</name>
</gene>
<reference evidence="1 2" key="1">
    <citation type="submission" date="2022-04" db="EMBL/GenBank/DDBJ databases">
        <title>Halobacillus sp. isolated from saltern.</title>
        <authorList>
            <person name="Won M."/>
            <person name="Lee C.-M."/>
            <person name="Woen H.-Y."/>
            <person name="Kwon S.-W."/>
        </authorList>
    </citation>
    <scope>NUCLEOTIDE SEQUENCE [LARGE SCALE GENOMIC DNA]</scope>
    <source>
        <strain evidence="1 2">SSBR10-3</strain>
    </source>
</reference>
<protein>
    <submittedName>
        <fullName evidence="1">DUF4868 domain-containing protein</fullName>
    </submittedName>
</protein>
<evidence type="ECO:0000313" key="2">
    <source>
        <dbReference type="Proteomes" id="UP000831787"/>
    </source>
</evidence>
<evidence type="ECO:0000313" key="1">
    <source>
        <dbReference type="EMBL" id="UOQ43394.1"/>
    </source>
</evidence>
<proteinExistence type="predicted"/>
<organism evidence="1 2">
    <name type="scientific">Halobacillus salinarum</name>
    <dbReference type="NCBI Taxonomy" id="2932257"/>
    <lineage>
        <taxon>Bacteria</taxon>
        <taxon>Bacillati</taxon>
        <taxon>Bacillota</taxon>
        <taxon>Bacilli</taxon>
        <taxon>Bacillales</taxon>
        <taxon>Bacillaceae</taxon>
        <taxon>Halobacillus</taxon>
    </lineage>
</organism>
<dbReference type="Proteomes" id="UP000831787">
    <property type="component" value="Chromosome"/>
</dbReference>
<dbReference type="EMBL" id="CP095073">
    <property type="protein sequence ID" value="UOQ43394.1"/>
    <property type="molecule type" value="Genomic_DNA"/>
</dbReference>
<accession>A0ABY4EIE4</accession>
<dbReference type="InterPro" id="IPR048119">
    <property type="entry name" value="KwaB"/>
</dbReference>
<keyword evidence="2" id="KW-1185">Reference proteome</keyword>
<dbReference type="InterPro" id="IPR032359">
    <property type="entry name" value="KwaB-like"/>
</dbReference>
<name>A0ABY4EIE4_9BACI</name>
<dbReference type="Pfam" id="PF16162">
    <property type="entry name" value="KwaB"/>
    <property type="match status" value="1"/>
</dbReference>
<dbReference type="NCBIfam" id="NF041623">
    <property type="entry name" value="KwaB"/>
    <property type="match status" value="1"/>
</dbReference>
<sequence>MDKKDLSKILNKFILNKESILAEIYFVLKENENTILRFVDLEESAQKETTRQIIDNFEKNLVNDDEVSVISISNSDDRNNVIYEYDLEEVPEDLTIVNEVKVNDEIKNFSFSDDSLESLHSIMILLVHEENSIITFKKNYPINLIRKDGINLMKFRFKNNTRFINLDEDIVKISPSFDIFKVDSTLFINELKVLEKFFGFHDIIEKKAKKCIETINGNEILENPEDLIELVEDDISFARKLTKVNSSSPVLGNIPGETIIQFVKDYPSLNGKFRFNEEGSRILLTSKKSKNLFVKLLNDDFLHSELTKRYYDSLAKDSL</sequence>
<dbReference type="RefSeq" id="WP_244708753.1">
    <property type="nucleotide sequence ID" value="NZ_CP095073.1"/>
</dbReference>